<dbReference type="CDD" id="cd02440">
    <property type="entry name" value="AdoMet_MTases"/>
    <property type="match status" value="1"/>
</dbReference>
<name>A0A1I0T5F1_9BACL</name>
<dbReference type="SUPFAM" id="SSF47757">
    <property type="entry name" value="Chemotaxis receptor methyltransferase CheR, N-terminal domain"/>
    <property type="match status" value="1"/>
</dbReference>
<evidence type="ECO:0000256" key="2">
    <source>
        <dbReference type="ARBA" id="ARBA00012534"/>
    </source>
</evidence>
<dbReference type="PROSITE" id="PS50123">
    <property type="entry name" value="CHER"/>
    <property type="match status" value="1"/>
</dbReference>
<dbReference type="InterPro" id="IPR036804">
    <property type="entry name" value="CheR_N_sf"/>
</dbReference>
<gene>
    <name evidence="7" type="ORF">SAMN05192569_101166</name>
</gene>
<dbReference type="Pfam" id="PF01739">
    <property type="entry name" value="CheR"/>
    <property type="match status" value="1"/>
</dbReference>
<evidence type="ECO:0000256" key="3">
    <source>
        <dbReference type="ARBA" id="ARBA00022603"/>
    </source>
</evidence>
<dbReference type="STRING" id="186116.SAMN05192569_101166"/>
<evidence type="ECO:0000256" key="4">
    <source>
        <dbReference type="ARBA" id="ARBA00022679"/>
    </source>
</evidence>
<dbReference type="InterPro" id="IPR050903">
    <property type="entry name" value="Bact_Chemotaxis_MeTrfase"/>
</dbReference>
<dbReference type="PRINTS" id="PR00996">
    <property type="entry name" value="CHERMTFRASE"/>
</dbReference>
<evidence type="ECO:0000256" key="5">
    <source>
        <dbReference type="ARBA" id="ARBA00022691"/>
    </source>
</evidence>
<dbReference type="Gene3D" id="1.10.155.10">
    <property type="entry name" value="Chemotaxis receptor methyltransferase CheR, N-terminal domain"/>
    <property type="match status" value="1"/>
</dbReference>
<dbReference type="EMBL" id="FOJS01000011">
    <property type="protein sequence ID" value="SFA46256.1"/>
    <property type="molecule type" value="Genomic_DNA"/>
</dbReference>
<organism evidence="7 8">
    <name type="scientific">Parageobacillus thermantarcticus</name>
    <dbReference type="NCBI Taxonomy" id="186116"/>
    <lineage>
        <taxon>Bacteria</taxon>
        <taxon>Bacillati</taxon>
        <taxon>Bacillota</taxon>
        <taxon>Bacilli</taxon>
        <taxon>Bacillales</taxon>
        <taxon>Anoxybacillaceae</taxon>
        <taxon>Parageobacillus</taxon>
    </lineage>
</organism>
<evidence type="ECO:0000259" key="6">
    <source>
        <dbReference type="PROSITE" id="PS50123"/>
    </source>
</evidence>
<dbReference type="InterPro" id="IPR029063">
    <property type="entry name" value="SAM-dependent_MTases_sf"/>
</dbReference>
<keyword evidence="3 7" id="KW-0489">Methyltransferase</keyword>
<dbReference type="SMART" id="SM00138">
    <property type="entry name" value="MeTrc"/>
    <property type="match status" value="1"/>
</dbReference>
<evidence type="ECO:0000256" key="1">
    <source>
        <dbReference type="ARBA" id="ARBA00001541"/>
    </source>
</evidence>
<dbReference type="EC" id="2.1.1.80" evidence="2"/>
<accession>A0A1I0T5F1</accession>
<keyword evidence="8" id="KW-1185">Reference proteome</keyword>
<dbReference type="GO" id="GO:0032259">
    <property type="term" value="P:methylation"/>
    <property type="evidence" value="ECO:0007669"/>
    <property type="project" value="UniProtKB-KW"/>
</dbReference>
<dbReference type="InterPro" id="IPR022642">
    <property type="entry name" value="CheR_C"/>
</dbReference>
<dbReference type="OrthoDB" id="9816309at2"/>
<evidence type="ECO:0000313" key="8">
    <source>
        <dbReference type="Proteomes" id="UP000198650"/>
    </source>
</evidence>
<dbReference type="SUPFAM" id="SSF53335">
    <property type="entry name" value="S-adenosyl-L-methionine-dependent methyltransferases"/>
    <property type="match status" value="1"/>
</dbReference>
<comment type="catalytic activity">
    <reaction evidence="1">
        <text>L-glutamyl-[protein] + S-adenosyl-L-methionine = [protein]-L-glutamate 5-O-methyl ester + S-adenosyl-L-homocysteine</text>
        <dbReference type="Rhea" id="RHEA:24452"/>
        <dbReference type="Rhea" id="RHEA-COMP:10208"/>
        <dbReference type="Rhea" id="RHEA-COMP:10311"/>
        <dbReference type="ChEBI" id="CHEBI:29973"/>
        <dbReference type="ChEBI" id="CHEBI:57856"/>
        <dbReference type="ChEBI" id="CHEBI:59789"/>
        <dbReference type="ChEBI" id="CHEBI:82795"/>
        <dbReference type="EC" id="2.1.1.80"/>
    </reaction>
</comment>
<feature type="domain" description="CheR-type methyltransferase" evidence="6">
    <location>
        <begin position="1"/>
        <end position="257"/>
    </location>
</feature>
<proteinExistence type="predicted"/>
<dbReference type="GO" id="GO:0008983">
    <property type="term" value="F:protein-glutamate O-methyltransferase activity"/>
    <property type="evidence" value="ECO:0007669"/>
    <property type="project" value="UniProtKB-EC"/>
</dbReference>
<dbReference type="RefSeq" id="WP_090948817.1">
    <property type="nucleotide sequence ID" value="NZ_FOJS01000011.1"/>
</dbReference>
<reference evidence="8" key="1">
    <citation type="submission" date="2016-10" db="EMBL/GenBank/DDBJ databases">
        <authorList>
            <person name="Varghese N."/>
            <person name="Submissions S."/>
        </authorList>
    </citation>
    <scope>NUCLEOTIDE SEQUENCE [LARGE SCALE GENOMIC DNA]</scope>
    <source>
        <strain evidence="8">M1</strain>
    </source>
</reference>
<dbReference type="Proteomes" id="UP000198650">
    <property type="component" value="Unassembled WGS sequence"/>
</dbReference>
<protein>
    <recommendedName>
        <fullName evidence="2">protein-glutamate O-methyltransferase</fullName>
        <ecNumber evidence="2">2.1.1.80</ecNumber>
    </recommendedName>
</protein>
<keyword evidence="5" id="KW-0949">S-adenosyl-L-methionine</keyword>
<dbReference type="InterPro" id="IPR000780">
    <property type="entry name" value="CheR_MeTrfase"/>
</dbReference>
<dbReference type="Pfam" id="PF03705">
    <property type="entry name" value="CheR_N"/>
    <property type="match status" value="1"/>
</dbReference>
<dbReference type="Gene3D" id="3.40.50.150">
    <property type="entry name" value="Vaccinia Virus protein VP39"/>
    <property type="match status" value="1"/>
</dbReference>
<dbReference type="PANTHER" id="PTHR24422">
    <property type="entry name" value="CHEMOTAXIS PROTEIN METHYLTRANSFERASE"/>
    <property type="match status" value="1"/>
</dbReference>
<evidence type="ECO:0000313" key="7">
    <source>
        <dbReference type="EMBL" id="SFA46256.1"/>
    </source>
</evidence>
<dbReference type="AlphaFoldDB" id="A0A1I0T5F1"/>
<dbReference type="InterPro" id="IPR022641">
    <property type="entry name" value="CheR_N"/>
</dbReference>
<dbReference type="PANTHER" id="PTHR24422:SF19">
    <property type="entry name" value="CHEMOTAXIS PROTEIN METHYLTRANSFERASE"/>
    <property type="match status" value="1"/>
</dbReference>
<sequence length="257" mass="30621">MNDYQQFIENVKRKTGIDLSQYKEAQMKRRLTSLYEKRGLKNFQEFFQAMEKDEALFHEFLDRMTINVSEFYRNAKRWEVLEKKILPKLLEQNRRLKIWSAACSTGEEPYTLAMIVSKLVPLSHVSILATDIDENAIARAKIGMYMERSLQEMPEEMKKKFFTKEGMYYKIDEKIKRAVTFKKHNLLADPFERQFDLIVCRNVLIYFTEEAKEQLYHKFNQALRLGGILFVGSTEQIFNPALYGFAMEDTFFYRKVK</sequence>
<keyword evidence="4 7" id="KW-0808">Transferase</keyword>